<evidence type="ECO:0000313" key="7">
    <source>
        <dbReference type="Proteomes" id="UP000681317"/>
    </source>
</evidence>
<reference evidence="6 7" key="1">
    <citation type="submission" date="2021-03" db="EMBL/GenBank/DDBJ databases">
        <title>Complete Genome Sequences of Two Lysobacter Strains Isolated from Sea Water (Lysobacter caseinilyticus) and Soil (Lysobacter helvus) in South Korea.</title>
        <authorList>
            <person name="Watanabe Y."/>
            <person name="Arakawa K."/>
        </authorList>
    </citation>
    <scope>NUCLEOTIDE SEQUENCE [LARGE SCALE GENOMIC DNA]</scope>
    <source>
        <strain evidence="6 7">KVB24</strain>
    </source>
</reference>
<sequence length="513" mass="56282">MISLSRRKFVQGAAAMPLALWLSRNAFAQSAPIVRYDIATPQGADMLATYANAIRLMQSRPENDPRSWLWQWYTHFVNGATTKAAEVTRIFGTTVTPESTLANDMWNTCQSHAGQNTNHFLPWHRMFTFFFEQIVREVSGRADFSLPYWDYTSSDPLKRGILPIQFRSPNDPVFNVLYRPERLALANGGQRIDKNQPTDQMDITSTMATTNYSVVGDVQGFCRAVDSGIHGRIHVLVGNTKGMGAVPYAARDPLFWVHHSNIDRLWASWNANFGGVNPATASWATKVFTFADRTGQRVSGKLKDFFDIAPLGFSYDNLIFPPPPPPPPPQQPPPSGSGTTTTPKTKGHKLVVGSTVDRIAASTGMADLGATATNVTVRPISAAKAATSNVLGLAAETSPLRSYLVLKNLHTWKQPEVLYHVYLTPSRGGGLNKNNYVGAINFFDAEFHDHGGGSKLDAALGENFFSFDVTDLLRRYERSGAVSRDALQVTFVPGGKARADAGAMVATVEIVRQ</sequence>
<dbReference type="PANTHER" id="PTHR11474:SF76">
    <property type="entry name" value="SHKT DOMAIN-CONTAINING PROTEIN"/>
    <property type="match status" value="1"/>
</dbReference>
<dbReference type="Pfam" id="PF00264">
    <property type="entry name" value="Tyrosinase"/>
    <property type="match status" value="1"/>
</dbReference>
<evidence type="ECO:0000313" key="6">
    <source>
        <dbReference type="EMBL" id="BCT93863.1"/>
    </source>
</evidence>
<dbReference type="InterPro" id="IPR057190">
    <property type="entry name" value="DUF7868"/>
</dbReference>
<dbReference type="InterPro" id="IPR008922">
    <property type="entry name" value="Di-copper_centre_dom_sf"/>
</dbReference>
<keyword evidence="4" id="KW-0732">Signal</keyword>
<evidence type="ECO:0000256" key="1">
    <source>
        <dbReference type="ARBA" id="ARBA00022723"/>
    </source>
</evidence>
<dbReference type="PANTHER" id="PTHR11474">
    <property type="entry name" value="TYROSINASE FAMILY MEMBER"/>
    <property type="match status" value="1"/>
</dbReference>
<dbReference type="Proteomes" id="UP000681317">
    <property type="component" value="Chromosome"/>
</dbReference>
<keyword evidence="1" id="KW-0479">Metal-binding</keyword>
<dbReference type="InterPro" id="IPR002227">
    <property type="entry name" value="Tyrosinase_Cu-bd"/>
</dbReference>
<evidence type="ECO:0000256" key="3">
    <source>
        <dbReference type="SAM" id="MobiDB-lite"/>
    </source>
</evidence>
<dbReference type="EMBL" id="AP024545">
    <property type="protein sequence ID" value="BCT93863.1"/>
    <property type="molecule type" value="Genomic_DNA"/>
</dbReference>
<gene>
    <name evidence="6" type="ORF">LYSCAS_28870</name>
</gene>
<evidence type="ECO:0000259" key="5">
    <source>
        <dbReference type="PROSITE" id="PS00498"/>
    </source>
</evidence>
<dbReference type="Gene3D" id="1.10.1280.10">
    <property type="entry name" value="Di-copper center containing domain from catechol oxidase"/>
    <property type="match status" value="1"/>
</dbReference>
<feature type="chain" id="PRO_5046372659" description="Tyrosinase copper-binding domain-containing protein" evidence="4">
    <location>
        <begin position="29"/>
        <end position="513"/>
    </location>
</feature>
<keyword evidence="7" id="KW-1185">Reference proteome</keyword>
<dbReference type="PRINTS" id="PR00092">
    <property type="entry name" value="TYROSINASE"/>
</dbReference>
<feature type="domain" description="Tyrosinase copper-binding" evidence="5">
    <location>
        <begin position="252"/>
        <end position="263"/>
    </location>
</feature>
<dbReference type="Pfam" id="PF25271">
    <property type="entry name" value="DUF7868"/>
    <property type="match status" value="1"/>
</dbReference>
<accession>A0ABM7Q8X4</accession>
<keyword evidence="2" id="KW-0186">Copper</keyword>
<dbReference type="PROSITE" id="PS00498">
    <property type="entry name" value="TYROSINASE_2"/>
    <property type="match status" value="1"/>
</dbReference>
<organism evidence="6 7">
    <name type="scientific">Noviluteimonas caseinilytica</name>
    <dbReference type="NCBI Taxonomy" id="2675101"/>
    <lineage>
        <taxon>Bacteria</taxon>
        <taxon>Pseudomonadati</taxon>
        <taxon>Pseudomonadota</taxon>
        <taxon>Gammaproteobacteria</taxon>
        <taxon>Lysobacterales</taxon>
        <taxon>Lysobacteraceae</taxon>
        <taxon>Noviluteimonas</taxon>
    </lineage>
</organism>
<evidence type="ECO:0000256" key="2">
    <source>
        <dbReference type="ARBA" id="ARBA00023008"/>
    </source>
</evidence>
<feature type="region of interest" description="Disordered" evidence="3">
    <location>
        <begin position="319"/>
        <end position="348"/>
    </location>
</feature>
<protein>
    <recommendedName>
        <fullName evidence="5">Tyrosinase copper-binding domain-containing protein</fullName>
    </recommendedName>
</protein>
<name>A0ABM7Q8X4_9GAMM</name>
<dbReference type="RefSeq" id="WP_213434771.1">
    <property type="nucleotide sequence ID" value="NZ_AP024545.1"/>
</dbReference>
<proteinExistence type="predicted"/>
<dbReference type="InterPro" id="IPR050316">
    <property type="entry name" value="Tyrosinase/Hemocyanin"/>
</dbReference>
<feature type="compositionally biased region" description="Pro residues" evidence="3">
    <location>
        <begin position="320"/>
        <end position="335"/>
    </location>
</feature>
<feature type="signal peptide" evidence="4">
    <location>
        <begin position="1"/>
        <end position="28"/>
    </location>
</feature>
<evidence type="ECO:0000256" key="4">
    <source>
        <dbReference type="SAM" id="SignalP"/>
    </source>
</evidence>
<dbReference type="SUPFAM" id="SSF48056">
    <property type="entry name" value="Di-copper centre-containing domain"/>
    <property type="match status" value="1"/>
</dbReference>